<dbReference type="Gene3D" id="2.60.120.10">
    <property type="entry name" value="Jelly Rolls"/>
    <property type="match status" value="1"/>
</dbReference>
<dbReference type="InterPro" id="IPR014710">
    <property type="entry name" value="RmlC-like_jellyroll"/>
</dbReference>
<dbReference type="RefSeq" id="WP_148566246.1">
    <property type="nucleotide sequence ID" value="NZ_RXYA01000003.1"/>
</dbReference>
<dbReference type="Proteomes" id="UP000616595">
    <property type="component" value="Unassembled WGS sequence"/>
</dbReference>
<evidence type="ECO:0000313" key="2">
    <source>
        <dbReference type="EMBL" id="MBC3888027.1"/>
    </source>
</evidence>
<dbReference type="Pfam" id="PF07883">
    <property type="entry name" value="Cupin_2"/>
    <property type="match status" value="1"/>
</dbReference>
<evidence type="ECO:0000313" key="3">
    <source>
        <dbReference type="Proteomes" id="UP000616595"/>
    </source>
</evidence>
<gene>
    <name evidence="2" type="ORF">GH810_06870</name>
</gene>
<dbReference type="EMBL" id="WJBD01000006">
    <property type="protein sequence ID" value="MBC3888027.1"/>
    <property type="molecule type" value="Genomic_DNA"/>
</dbReference>
<dbReference type="InterPro" id="IPR013096">
    <property type="entry name" value="Cupin_2"/>
</dbReference>
<feature type="domain" description="Cupin type-2" evidence="1">
    <location>
        <begin position="49"/>
        <end position="106"/>
    </location>
</feature>
<organism evidence="2 3">
    <name type="scientific">Acetobacterium paludosum</name>
    <dbReference type="NCBI Taxonomy" id="52693"/>
    <lineage>
        <taxon>Bacteria</taxon>
        <taxon>Bacillati</taxon>
        <taxon>Bacillota</taxon>
        <taxon>Clostridia</taxon>
        <taxon>Eubacteriales</taxon>
        <taxon>Eubacteriaceae</taxon>
        <taxon>Acetobacterium</taxon>
    </lineage>
</organism>
<dbReference type="InterPro" id="IPR011051">
    <property type="entry name" value="RmlC_Cupin_sf"/>
</dbReference>
<keyword evidence="3" id="KW-1185">Reference proteome</keyword>
<dbReference type="AlphaFoldDB" id="A0A923HVN0"/>
<proteinExistence type="predicted"/>
<accession>A0A923HVN0</accession>
<dbReference type="OrthoDB" id="9797047at2"/>
<protein>
    <submittedName>
        <fullName evidence="2">Cupin domain-containing protein</fullName>
    </submittedName>
</protein>
<reference evidence="2" key="2">
    <citation type="submission" date="2020-10" db="EMBL/GenBank/DDBJ databases">
        <title>Comparative genomics of the Acetobacterium genus.</title>
        <authorList>
            <person name="Marshall C."/>
            <person name="May H."/>
            <person name="Norman S."/>
        </authorList>
    </citation>
    <scope>NUCLEOTIDE SEQUENCE</scope>
    <source>
        <strain evidence="2">DER-2019</strain>
    </source>
</reference>
<name>A0A923HVN0_9FIRM</name>
<reference evidence="2" key="1">
    <citation type="submission" date="2019-10" db="EMBL/GenBank/DDBJ databases">
        <authorList>
            <person name="Ross D.E."/>
            <person name="Gulliver D."/>
        </authorList>
    </citation>
    <scope>NUCLEOTIDE SEQUENCE</scope>
    <source>
        <strain evidence="2">DER-2019</strain>
    </source>
</reference>
<comment type="caution">
    <text evidence="2">The sequence shown here is derived from an EMBL/GenBank/DDBJ whole genome shotgun (WGS) entry which is preliminary data.</text>
</comment>
<sequence length="110" mass="12423">MKYYVRLRDVEETQRPDYTSRYLVDEKNGCVAGCKTGISCHIKTAYPNSQAHADQEGFLVLEGTGWAKVGDQEFKLEPETSFIVPAGVQHALKRDENSVSLKVFWFHAAI</sequence>
<dbReference type="SUPFAM" id="SSF51182">
    <property type="entry name" value="RmlC-like cupins"/>
    <property type="match status" value="1"/>
</dbReference>
<evidence type="ECO:0000259" key="1">
    <source>
        <dbReference type="Pfam" id="PF07883"/>
    </source>
</evidence>